<feature type="chain" id="PRO_5047428153" evidence="2">
    <location>
        <begin position="19"/>
        <end position="588"/>
    </location>
</feature>
<keyword evidence="2" id="KW-0732">Signal</keyword>
<protein>
    <submittedName>
        <fullName evidence="3">Uncharacterized protein (TIGR03382 family)/MYXO-CTERM domain-containing protein</fullName>
    </submittedName>
</protein>
<name>A0ABX9K817_9BACT</name>
<organism evidence="3 4">
    <name type="scientific">Archangium gephyra</name>
    <dbReference type="NCBI Taxonomy" id="48"/>
    <lineage>
        <taxon>Bacteria</taxon>
        <taxon>Pseudomonadati</taxon>
        <taxon>Myxococcota</taxon>
        <taxon>Myxococcia</taxon>
        <taxon>Myxococcales</taxon>
        <taxon>Cystobacterineae</taxon>
        <taxon>Archangiaceae</taxon>
        <taxon>Archangium</taxon>
    </lineage>
</organism>
<dbReference type="EMBL" id="QUMU01000002">
    <property type="protein sequence ID" value="REG35689.1"/>
    <property type="molecule type" value="Genomic_DNA"/>
</dbReference>
<evidence type="ECO:0000313" key="4">
    <source>
        <dbReference type="Proteomes" id="UP000256345"/>
    </source>
</evidence>
<dbReference type="InterPro" id="IPR058184">
    <property type="entry name" value="AgmC-like_N"/>
</dbReference>
<proteinExistence type="predicted"/>
<feature type="region of interest" description="Disordered" evidence="1">
    <location>
        <begin position="322"/>
        <end position="345"/>
    </location>
</feature>
<dbReference type="Proteomes" id="UP000256345">
    <property type="component" value="Unassembled WGS sequence"/>
</dbReference>
<dbReference type="NCBIfam" id="NF047640">
    <property type="entry name" value="gliding_AgmC_N"/>
    <property type="match status" value="1"/>
</dbReference>
<keyword evidence="4" id="KW-1185">Reference proteome</keyword>
<feature type="region of interest" description="Disordered" evidence="1">
    <location>
        <begin position="248"/>
        <end position="270"/>
    </location>
</feature>
<comment type="caution">
    <text evidence="3">The sequence shown here is derived from an EMBL/GenBank/DDBJ whole genome shotgun (WGS) entry which is preliminary data.</text>
</comment>
<accession>A0ABX9K817</accession>
<feature type="signal peptide" evidence="2">
    <location>
        <begin position="1"/>
        <end position="18"/>
    </location>
</feature>
<dbReference type="NCBIfam" id="TIGR03382">
    <property type="entry name" value="GC_trans_RRR"/>
    <property type="match status" value="1"/>
</dbReference>
<dbReference type="RefSeq" id="WP_147332739.1">
    <property type="nucleotide sequence ID" value="NZ_CP011509.1"/>
</dbReference>
<gene>
    <name evidence="3" type="ORF">ATI61_10257</name>
</gene>
<reference evidence="3 4" key="1">
    <citation type="submission" date="2018-08" db="EMBL/GenBank/DDBJ databases">
        <title>Genomic Encyclopedia of Archaeal and Bacterial Type Strains, Phase II (KMG-II): from individual species to whole genera.</title>
        <authorList>
            <person name="Goeker M."/>
        </authorList>
    </citation>
    <scope>NUCLEOTIDE SEQUENCE [LARGE SCALE GENOMIC DNA]</scope>
    <source>
        <strain evidence="3 4">DSM 2261</strain>
    </source>
</reference>
<evidence type="ECO:0000313" key="3">
    <source>
        <dbReference type="EMBL" id="REG35689.1"/>
    </source>
</evidence>
<sequence>MRGFFLFFVLFAAGAVRAEPDTFGLGMGKDGSLRLDSGSRIVNRYARLTANAAAGASELSVSDSTGFAAGDLVLVHQSTGLAALDSGNQRPVSLAGGPVGRIEYARVASVSPGVLRLTAPLLYARTGNLSQVVRVPEYTELEVRSGASLRAAPWDGSVGGILAVMVTGRLRNDGLISVDGAGFRGGAFLSHRDLNYCTSLDEPVDGGGAYKGEGLVAGRFGSAAGRGNLANGAGGGICHNSGGGGGGHAGLGGQGGRSAPADEERDVGGMGGAPVAYLPYEYLVFGGGGGAGEGNNDEGSSGGAGGGLMLLRATEVRGVGRFSAAGETPPPTPGDDGAGGGGAGGAISIRTVQELECGAVESRGGAGGDNTEFVFPLAPGGGGAGGVVFLQGEVIACSRSVLAGAPGRMATDGGTHGAGPDSVDGGSAFGSAQVLSMPFGQPASPVLTQPVEGATQEGPGLRIEGQARAGDPRVLLFLDGVLLSTLDTGADGRFSYVLPEALPPGPHELRASTESLGVHSDSSVPVRITAVAPVEGSDGGVVLPDVPPDVIPPLVLAVGCGCGSAPGAGLWTGALLLAAVAVRRRRQP</sequence>
<feature type="compositionally biased region" description="Gly residues" evidence="1">
    <location>
        <begin position="336"/>
        <end position="345"/>
    </location>
</feature>
<evidence type="ECO:0000256" key="1">
    <source>
        <dbReference type="SAM" id="MobiDB-lite"/>
    </source>
</evidence>
<dbReference type="InterPro" id="IPR017756">
    <property type="entry name" value="TM_Gly-Cys-Arg_CS"/>
</dbReference>
<evidence type="ECO:0000256" key="2">
    <source>
        <dbReference type="SAM" id="SignalP"/>
    </source>
</evidence>